<feature type="region of interest" description="Disordered" evidence="1">
    <location>
        <begin position="126"/>
        <end position="146"/>
    </location>
</feature>
<evidence type="ECO:0000313" key="3">
    <source>
        <dbReference type="Proteomes" id="UP001460270"/>
    </source>
</evidence>
<evidence type="ECO:0000256" key="1">
    <source>
        <dbReference type="SAM" id="MobiDB-lite"/>
    </source>
</evidence>
<keyword evidence="3" id="KW-1185">Reference proteome</keyword>
<feature type="region of interest" description="Disordered" evidence="1">
    <location>
        <begin position="81"/>
        <end position="113"/>
    </location>
</feature>
<feature type="compositionally biased region" description="Polar residues" evidence="1">
    <location>
        <begin position="260"/>
        <end position="271"/>
    </location>
</feature>
<feature type="region of interest" description="Disordered" evidence="1">
    <location>
        <begin position="28"/>
        <end position="60"/>
    </location>
</feature>
<accession>A0AAW0ME63</accession>
<feature type="compositionally biased region" description="Low complexity" evidence="1">
    <location>
        <begin position="318"/>
        <end position="327"/>
    </location>
</feature>
<feature type="compositionally biased region" description="Pro residues" evidence="1">
    <location>
        <begin position="328"/>
        <end position="337"/>
    </location>
</feature>
<evidence type="ECO:0000313" key="2">
    <source>
        <dbReference type="EMBL" id="KAK7877635.1"/>
    </source>
</evidence>
<gene>
    <name evidence="2" type="ORF">WMY93_031647</name>
</gene>
<name>A0AAW0ME63_9GOBI</name>
<dbReference type="Proteomes" id="UP001460270">
    <property type="component" value="Unassembled WGS sequence"/>
</dbReference>
<proteinExistence type="predicted"/>
<feature type="region of interest" description="Disordered" evidence="1">
    <location>
        <begin position="253"/>
        <end position="337"/>
    </location>
</feature>
<comment type="caution">
    <text evidence="2">The sequence shown here is derived from an EMBL/GenBank/DDBJ whole genome shotgun (WGS) entry which is preliminary data.</text>
</comment>
<feature type="compositionally biased region" description="Pro residues" evidence="1">
    <location>
        <begin position="82"/>
        <end position="110"/>
    </location>
</feature>
<protein>
    <submittedName>
        <fullName evidence="2">Uncharacterized protein</fullName>
    </submittedName>
</protein>
<dbReference type="EMBL" id="JBBPFD010000680">
    <property type="protein sequence ID" value="KAK7877635.1"/>
    <property type="molecule type" value="Genomic_DNA"/>
</dbReference>
<dbReference type="AlphaFoldDB" id="A0AAW0ME63"/>
<feature type="compositionally biased region" description="Basic and acidic residues" evidence="1">
    <location>
        <begin position="35"/>
        <end position="60"/>
    </location>
</feature>
<sequence length="337" mass="37208">MHQILELRLRQRVSHHFRLCVPLPAALQRKSAGPEVREERDFHNKREKNRGREREREERGVEQRVWTDSCSSVFTSHLAPPTHLPLAPPTHLPLAPPTHLPPSPPTPPCPHTHRINFIFTQNQLNQSQHRPGLHGDGSRGSWETQSHFGFGRSEEENHTQAGYRARAEQHLQRFDLLLLVQSLVQSQVLNLVTALLWSLVRGSSCGSSCGSSWFLCGPCAGPRGGPRSVLSLQEPWYSRTSCSSRCLLLRRISRSGAESRPQTGSGSAQTPDETRPSPGSAAPPPASAARQRARPPDRVSVEGTDLLKPSPDPPKPPQTSSDWSRPSSDPPGPPQTG</sequence>
<reference evidence="3" key="1">
    <citation type="submission" date="2024-04" db="EMBL/GenBank/DDBJ databases">
        <title>Salinicola lusitanus LLJ914,a marine bacterium isolated from the Okinawa Trough.</title>
        <authorList>
            <person name="Li J."/>
        </authorList>
    </citation>
    <scope>NUCLEOTIDE SEQUENCE [LARGE SCALE GENOMIC DNA]</scope>
</reference>
<organism evidence="2 3">
    <name type="scientific">Mugilogobius chulae</name>
    <name type="common">yellowstripe goby</name>
    <dbReference type="NCBI Taxonomy" id="88201"/>
    <lineage>
        <taxon>Eukaryota</taxon>
        <taxon>Metazoa</taxon>
        <taxon>Chordata</taxon>
        <taxon>Craniata</taxon>
        <taxon>Vertebrata</taxon>
        <taxon>Euteleostomi</taxon>
        <taxon>Actinopterygii</taxon>
        <taxon>Neopterygii</taxon>
        <taxon>Teleostei</taxon>
        <taxon>Neoteleostei</taxon>
        <taxon>Acanthomorphata</taxon>
        <taxon>Gobiaria</taxon>
        <taxon>Gobiiformes</taxon>
        <taxon>Gobioidei</taxon>
        <taxon>Gobiidae</taxon>
        <taxon>Gobionellinae</taxon>
        <taxon>Mugilogobius</taxon>
    </lineage>
</organism>